<dbReference type="EMBL" id="CM055740">
    <property type="protein sequence ID" value="KAJ8002847.1"/>
    <property type="molecule type" value="Genomic_DNA"/>
</dbReference>
<keyword evidence="2" id="KW-1185">Reference proteome</keyword>
<comment type="caution">
    <text evidence="1">The sequence shown here is derived from an EMBL/GenBank/DDBJ whole genome shotgun (WGS) entry which is preliminary data.</text>
</comment>
<gene>
    <name evidence="1" type="ORF">DPEC_G00163220</name>
</gene>
<evidence type="ECO:0000313" key="1">
    <source>
        <dbReference type="EMBL" id="KAJ8002847.1"/>
    </source>
</evidence>
<protein>
    <submittedName>
        <fullName evidence="1">Uncharacterized protein</fullName>
    </submittedName>
</protein>
<accession>A0ACC2GH36</accession>
<dbReference type="Proteomes" id="UP001157502">
    <property type="component" value="Chromosome 13"/>
</dbReference>
<proteinExistence type="predicted"/>
<name>A0ACC2GH36_DALPE</name>
<evidence type="ECO:0000313" key="2">
    <source>
        <dbReference type="Proteomes" id="UP001157502"/>
    </source>
</evidence>
<reference evidence="1" key="1">
    <citation type="submission" date="2021-05" db="EMBL/GenBank/DDBJ databases">
        <authorList>
            <person name="Pan Q."/>
            <person name="Jouanno E."/>
            <person name="Zahm M."/>
            <person name="Klopp C."/>
            <person name="Cabau C."/>
            <person name="Louis A."/>
            <person name="Berthelot C."/>
            <person name="Parey E."/>
            <person name="Roest Crollius H."/>
            <person name="Montfort J."/>
            <person name="Robinson-Rechavi M."/>
            <person name="Bouchez O."/>
            <person name="Lampietro C."/>
            <person name="Lopez Roques C."/>
            <person name="Donnadieu C."/>
            <person name="Postlethwait J."/>
            <person name="Bobe J."/>
            <person name="Dillon D."/>
            <person name="Chandos A."/>
            <person name="von Hippel F."/>
            <person name="Guiguen Y."/>
        </authorList>
    </citation>
    <scope>NUCLEOTIDE SEQUENCE</scope>
    <source>
        <strain evidence="1">YG-Jan2019</strain>
    </source>
</reference>
<sequence>MATYSNLKGGYTALHLAAVHGHQGVIQLLINTYNARTDIRDYSGKHAVHYWRGNADVFNKPASHSSGGKWSSKIGRKTHRYTNLPSLLLSRSRSQGNLHNIEFGAASQTLRTPRSSSNMDFPSIPSPQILRDHF</sequence>
<organism evidence="1 2">
    <name type="scientific">Dallia pectoralis</name>
    <name type="common">Alaska blackfish</name>
    <dbReference type="NCBI Taxonomy" id="75939"/>
    <lineage>
        <taxon>Eukaryota</taxon>
        <taxon>Metazoa</taxon>
        <taxon>Chordata</taxon>
        <taxon>Craniata</taxon>
        <taxon>Vertebrata</taxon>
        <taxon>Euteleostomi</taxon>
        <taxon>Actinopterygii</taxon>
        <taxon>Neopterygii</taxon>
        <taxon>Teleostei</taxon>
        <taxon>Protacanthopterygii</taxon>
        <taxon>Esociformes</taxon>
        <taxon>Umbridae</taxon>
        <taxon>Dallia</taxon>
    </lineage>
</organism>